<organism evidence="2 3">
    <name type="scientific">Mesosutterella faecium</name>
    <dbReference type="NCBI Taxonomy" id="2925194"/>
    <lineage>
        <taxon>Bacteria</taxon>
        <taxon>Pseudomonadati</taxon>
        <taxon>Pseudomonadota</taxon>
        <taxon>Betaproteobacteria</taxon>
        <taxon>Burkholderiales</taxon>
        <taxon>Sutterellaceae</taxon>
        <taxon>Mesosutterella</taxon>
    </lineage>
</organism>
<protein>
    <submittedName>
        <fullName evidence="2">Transposase</fullName>
    </submittedName>
</protein>
<dbReference type="InterPro" id="IPR012337">
    <property type="entry name" value="RNaseH-like_sf"/>
</dbReference>
<reference evidence="2" key="1">
    <citation type="submission" date="2023-03" db="EMBL/GenBank/DDBJ databases">
        <title>Mesosutterella sp. nov. isolated from porcine feces.</title>
        <authorList>
            <person name="Yu S."/>
        </authorList>
    </citation>
    <scope>NUCLEOTIDE SEQUENCE</scope>
    <source>
        <strain evidence="2">AGMB02718</strain>
    </source>
</reference>
<comment type="caution">
    <text evidence="2">The sequence shown here is derived from an EMBL/GenBank/DDBJ whole genome shotgun (WGS) entry which is preliminary data.</text>
</comment>
<dbReference type="EMBL" id="JAKZJU020000001">
    <property type="protein sequence ID" value="MDL2059610.1"/>
    <property type="molecule type" value="Genomic_DNA"/>
</dbReference>
<evidence type="ECO:0000313" key="2">
    <source>
        <dbReference type="EMBL" id="MDL2059610.1"/>
    </source>
</evidence>
<gene>
    <name evidence="2" type="ORF">MUN46_006680</name>
</gene>
<dbReference type="PANTHER" id="PTHR33258">
    <property type="entry name" value="TRANSPOSASE INSL FOR INSERTION SEQUENCE ELEMENT IS186A-RELATED"/>
    <property type="match status" value="1"/>
</dbReference>
<evidence type="ECO:0000313" key="3">
    <source>
        <dbReference type="Proteomes" id="UP001165481"/>
    </source>
</evidence>
<sequence length="474" mass="53606">MVKKINGHFYVYGMKNTKDPTTGKWKTVTTGILGKITLEDGYVPNEDARYTVLEYGAYHLAEECAAGIRSQFSQAFGKGETARKIWALALIYAVNGFRAISSISTLYRKSALAVVFPDLKMGETAVANLLDFLGRRDTESLEFQRLLQAETTQIALDGHAIPRYSMLDGMTEFGYKYRKFESMQVNLLTAYDVARNRPVSMKMFDGSKNDRSAAKEMIRDISSEGCLFLMDRGFHSPELKEALAARNDTYIMPVSSNMNKYREAMNRGRGRLKSFVYLRREEIRSVRCAVEYRVSSDEDGTRVIYFHNLQEAADEQANYLACIEKQIPGYTAENLPEAEKSFGVVVMETTFNATPEEIYSLYKKRWGVETYFDYLKHQMDFNALGVQDWAKLQGLAFMMLLATLIRGSIQEKLKQASFPTSMPEVLLIASSIKAIKRNLTWAVENCSKRERELFGAIGISVGNELAPALSKDPT</sequence>
<dbReference type="RefSeq" id="WP_285230577.1">
    <property type="nucleotide sequence ID" value="NZ_JAKZJU020000001.1"/>
</dbReference>
<dbReference type="Pfam" id="PF01609">
    <property type="entry name" value="DDE_Tnp_1"/>
    <property type="match status" value="1"/>
</dbReference>
<name>A0ABT7INT0_9BURK</name>
<dbReference type="SUPFAM" id="SSF53098">
    <property type="entry name" value="Ribonuclease H-like"/>
    <property type="match status" value="1"/>
</dbReference>
<dbReference type="InterPro" id="IPR002559">
    <property type="entry name" value="Transposase_11"/>
</dbReference>
<evidence type="ECO:0000259" key="1">
    <source>
        <dbReference type="Pfam" id="PF01609"/>
    </source>
</evidence>
<feature type="domain" description="Transposase IS4-like" evidence="1">
    <location>
        <begin position="152"/>
        <end position="404"/>
    </location>
</feature>
<accession>A0ABT7INT0</accession>
<dbReference type="Proteomes" id="UP001165481">
    <property type="component" value="Unassembled WGS sequence"/>
</dbReference>
<keyword evidence="3" id="KW-1185">Reference proteome</keyword>
<dbReference type="PANTHER" id="PTHR33258:SF1">
    <property type="entry name" value="TRANSPOSASE INSL FOR INSERTION SEQUENCE ELEMENT IS186A-RELATED"/>
    <property type="match status" value="1"/>
</dbReference>
<proteinExistence type="predicted"/>